<accession>Q1GZ68</accession>
<dbReference type="InterPro" id="IPR002197">
    <property type="entry name" value="HTH_Fis"/>
</dbReference>
<dbReference type="RefSeq" id="WP_011480423.1">
    <property type="nucleotide sequence ID" value="NC_007947.1"/>
</dbReference>
<reference evidence="5 6" key="1">
    <citation type="submission" date="2006-03" db="EMBL/GenBank/DDBJ databases">
        <title>Complete sequence of Methylobacillus flagellatus KT.</title>
        <authorList>
            <consortium name="US DOE Joint Genome Institute"/>
            <person name="Copeland A."/>
            <person name="Lucas S."/>
            <person name="Lapidus A."/>
            <person name="Barry K."/>
            <person name="Detter J.C."/>
            <person name="Glavina del Rio T."/>
            <person name="Hammon N."/>
            <person name="Israni S."/>
            <person name="Dalin E."/>
            <person name="Tice H."/>
            <person name="Pitluck S."/>
            <person name="Brettin T."/>
            <person name="Bruce D."/>
            <person name="Han C."/>
            <person name="Tapia R."/>
            <person name="Saunders E."/>
            <person name="Gilna P."/>
            <person name="Schmutz J."/>
            <person name="Larimer F."/>
            <person name="Land M."/>
            <person name="Kyrpides N."/>
            <person name="Anderson I."/>
            <person name="Richardson P."/>
        </authorList>
    </citation>
    <scope>NUCLEOTIDE SEQUENCE [LARGE SCALE GENOMIC DNA]</scope>
    <source>
        <strain evidence="6">KT / ATCC 51484 / DSM 6875</strain>
    </source>
</reference>
<dbReference type="PROSITE" id="PS50110">
    <property type="entry name" value="RESPONSE_REGULATORY"/>
    <property type="match status" value="1"/>
</dbReference>
<evidence type="ECO:0000256" key="3">
    <source>
        <dbReference type="PROSITE-ProRule" id="PRU00169"/>
    </source>
</evidence>
<dbReference type="Proteomes" id="UP000002440">
    <property type="component" value="Chromosome"/>
</dbReference>
<dbReference type="Pfam" id="PF00072">
    <property type="entry name" value="Response_reg"/>
    <property type="match status" value="1"/>
</dbReference>
<name>Q1GZ68_METFK</name>
<dbReference type="SMART" id="SM00448">
    <property type="entry name" value="REC"/>
    <property type="match status" value="1"/>
</dbReference>
<dbReference type="GO" id="GO:0043565">
    <property type="term" value="F:sequence-specific DNA binding"/>
    <property type="evidence" value="ECO:0007669"/>
    <property type="project" value="InterPro"/>
</dbReference>
<gene>
    <name evidence="5" type="ordered locus">Mfla_2202</name>
</gene>
<evidence type="ECO:0000313" key="5">
    <source>
        <dbReference type="EMBL" id="ABE50469.1"/>
    </source>
</evidence>
<dbReference type="SUPFAM" id="SSF52172">
    <property type="entry name" value="CheY-like"/>
    <property type="match status" value="1"/>
</dbReference>
<dbReference type="Gene3D" id="3.40.50.2300">
    <property type="match status" value="1"/>
</dbReference>
<organism evidence="5 6">
    <name type="scientific">Methylobacillus flagellatus (strain ATCC 51484 / DSM 6875 / VKM B-1610 / KT)</name>
    <dbReference type="NCBI Taxonomy" id="265072"/>
    <lineage>
        <taxon>Bacteria</taxon>
        <taxon>Pseudomonadati</taxon>
        <taxon>Pseudomonadota</taxon>
        <taxon>Betaproteobacteria</taxon>
        <taxon>Nitrosomonadales</taxon>
        <taxon>Methylophilaceae</taxon>
        <taxon>Methylobacillus</taxon>
    </lineage>
</organism>
<dbReference type="Gene3D" id="1.10.10.60">
    <property type="entry name" value="Homeodomain-like"/>
    <property type="match status" value="1"/>
</dbReference>
<evidence type="ECO:0000256" key="2">
    <source>
        <dbReference type="ARBA" id="ARBA00023012"/>
    </source>
</evidence>
<dbReference type="OrthoDB" id="9802426at2"/>
<dbReference type="PANTHER" id="PTHR44591:SF14">
    <property type="entry name" value="PROTEIN PILG"/>
    <property type="match status" value="1"/>
</dbReference>
<evidence type="ECO:0000313" key="6">
    <source>
        <dbReference type="Proteomes" id="UP000002440"/>
    </source>
</evidence>
<dbReference type="CDD" id="cd17563">
    <property type="entry name" value="REC_RegA-like"/>
    <property type="match status" value="1"/>
</dbReference>
<feature type="modified residue" description="4-aspartylphosphate" evidence="3">
    <location>
        <position position="60"/>
    </location>
</feature>
<dbReference type="FunFam" id="1.10.10.60:FF:000036">
    <property type="entry name" value="Two-component system response regulator"/>
    <property type="match status" value="1"/>
</dbReference>
<dbReference type="EMBL" id="CP000284">
    <property type="protein sequence ID" value="ABE50469.1"/>
    <property type="molecule type" value="Genomic_DNA"/>
</dbReference>
<dbReference type="STRING" id="265072.Mfla_2202"/>
<feature type="domain" description="Response regulatory" evidence="4">
    <location>
        <begin position="11"/>
        <end position="125"/>
    </location>
</feature>
<dbReference type="PRINTS" id="PR01590">
    <property type="entry name" value="HTHFIS"/>
</dbReference>
<dbReference type="eggNOG" id="COG4567">
    <property type="taxonomic scope" value="Bacteria"/>
</dbReference>
<dbReference type="InterPro" id="IPR001789">
    <property type="entry name" value="Sig_transdc_resp-reg_receiver"/>
</dbReference>
<keyword evidence="6" id="KW-1185">Reference proteome</keyword>
<dbReference type="InterPro" id="IPR050595">
    <property type="entry name" value="Bact_response_regulator"/>
</dbReference>
<evidence type="ECO:0000259" key="4">
    <source>
        <dbReference type="PROSITE" id="PS50110"/>
    </source>
</evidence>
<dbReference type="AlphaFoldDB" id="Q1GZ68"/>
<keyword evidence="2" id="KW-0902">Two-component regulatory system</keyword>
<proteinExistence type="predicted"/>
<dbReference type="PANTHER" id="PTHR44591">
    <property type="entry name" value="STRESS RESPONSE REGULATOR PROTEIN 1"/>
    <property type="match status" value="1"/>
</dbReference>
<dbReference type="KEGG" id="mfa:Mfla_2202"/>
<dbReference type="Pfam" id="PF02954">
    <property type="entry name" value="HTH_8"/>
    <property type="match status" value="1"/>
</dbReference>
<dbReference type="HOGENOM" id="CLU_000445_69_6_4"/>
<protein>
    <submittedName>
        <fullName evidence="5">Response regulator receiver domain protein (CheY-like)</fullName>
    </submittedName>
</protein>
<dbReference type="InterPro" id="IPR011006">
    <property type="entry name" value="CheY-like_superfamily"/>
</dbReference>
<sequence>MTQESLQDQPSMLLVDDDEVFTQVLQKAMQKRGFLVQVAHNVAEAMSMYVDESPEYAVIDLRMPGDSGLALVRHLHQLDNQTRIVVLTGYASIATAVEAVKLGATHYLAKPADADQVLAAFERTEGDVNAPVPENALSVNRMEWEHIQRVLQEHDGNISATARSLNMHRRTLQRKLNKHPARK</sequence>
<dbReference type="GO" id="GO:0000160">
    <property type="term" value="P:phosphorelay signal transduction system"/>
    <property type="evidence" value="ECO:0007669"/>
    <property type="project" value="UniProtKB-KW"/>
</dbReference>
<evidence type="ECO:0000256" key="1">
    <source>
        <dbReference type="ARBA" id="ARBA00022553"/>
    </source>
</evidence>
<keyword evidence="1 3" id="KW-0597">Phosphoprotein</keyword>